<accession>A0A814QCB5</accession>
<evidence type="ECO:0000256" key="1">
    <source>
        <dbReference type="SAM" id="Phobius"/>
    </source>
</evidence>
<dbReference type="InterPro" id="IPR035892">
    <property type="entry name" value="C2_domain_sf"/>
</dbReference>
<keyword evidence="1" id="KW-0812">Transmembrane</keyword>
<dbReference type="Proteomes" id="UP000663832">
    <property type="component" value="Unassembled WGS sequence"/>
</dbReference>
<dbReference type="GO" id="GO:0070382">
    <property type="term" value="C:exocytic vesicle"/>
    <property type="evidence" value="ECO:0007669"/>
    <property type="project" value="TreeGrafter"/>
</dbReference>
<dbReference type="GO" id="GO:0017156">
    <property type="term" value="P:calcium-ion regulated exocytosis"/>
    <property type="evidence" value="ECO:0007669"/>
    <property type="project" value="TreeGrafter"/>
</dbReference>
<keyword evidence="1" id="KW-0472">Membrane</keyword>
<dbReference type="GO" id="GO:0005886">
    <property type="term" value="C:plasma membrane"/>
    <property type="evidence" value="ECO:0007669"/>
    <property type="project" value="TreeGrafter"/>
</dbReference>
<dbReference type="GO" id="GO:0000149">
    <property type="term" value="F:SNARE binding"/>
    <property type="evidence" value="ECO:0007669"/>
    <property type="project" value="TreeGrafter"/>
</dbReference>
<evidence type="ECO:0000313" key="2">
    <source>
        <dbReference type="EMBL" id="CAF1116743.1"/>
    </source>
</evidence>
<comment type="caution">
    <text evidence="2">The sequence shown here is derived from an EMBL/GenBank/DDBJ whole genome shotgun (WGS) entry which is preliminary data.</text>
</comment>
<gene>
    <name evidence="2" type="ORF">QVE165_LOCUS21161</name>
</gene>
<dbReference type="PANTHER" id="PTHR10024">
    <property type="entry name" value="SYNAPTOTAGMIN"/>
    <property type="match status" value="1"/>
</dbReference>
<proteinExistence type="predicted"/>
<keyword evidence="3" id="KW-1185">Reference proteome</keyword>
<dbReference type="OrthoDB" id="67700at2759"/>
<dbReference type="GO" id="GO:0030276">
    <property type="term" value="F:clathrin binding"/>
    <property type="evidence" value="ECO:0007669"/>
    <property type="project" value="TreeGrafter"/>
</dbReference>
<protein>
    <submittedName>
        <fullName evidence="2">Uncharacterized protein</fullName>
    </submittedName>
</protein>
<keyword evidence="1" id="KW-1133">Transmembrane helix</keyword>
<dbReference type="GO" id="GO:0001786">
    <property type="term" value="F:phosphatidylserine binding"/>
    <property type="evidence" value="ECO:0007669"/>
    <property type="project" value="TreeGrafter"/>
</dbReference>
<evidence type="ECO:0000313" key="3">
    <source>
        <dbReference type="Proteomes" id="UP000663832"/>
    </source>
</evidence>
<name>A0A814QCB5_9BILA</name>
<dbReference type="GO" id="GO:0005509">
    <property type="term" value="F:calcium ion binding"/>
    <property type="evidence" value="ECO:0007669"/>
    <property type="project" value="TreeGrafter"/>
</dbReference>
<feature type="transmembrane region" description="Helical" evidence="1">
    <location>
        <begin position="30"/>
        <end position="52"/>
    </location>
</feature>
<dbReference type="Gene3D" id="2.60.40.150">
    <property type="entry name" value="C2 domain"/>
    <property type="match status" value="1"/>
</dbReference>
<sequence length="461" mass="53456">MSNSTIEKDYIDQLSHILPLQRSFTSLERVLIVCIVSIFVSFVGCTLLCLICPRSPLRRRYYSKSKLNKEPYNAVNTISRKSILEIPPSYYESIVKTNENTDYNNLIKSPYLNIVRKLSNGTVSDSDCISSSPGSDHLLSLDRKDIRSQSDCSSFSNVGVVSTISHTYPLVPYAQINVELEIDILKNLLNTHLINGEHFRIHPAFDEQAEYFIRIQLLDNKVLKKFREGWKKHRSNLSLNLWKKQQEKTTKNLSRLTDDTLTCNEFVQFQLNKNDTGLTSLRFLLFCTDRSGGLQDLMFESLIPLNPSMIPKYQQIIEFQKLPQIIFGEISVGISYLPTSERFTININKLRYFCKTEKENKTDVRLTVTFLHHGRRFFQKKIPFILNHSIVDNEIKDIIIQNIPQNKIQSVYLHLELNSTNNSSISSTSILLGQNTRYESDWKKMLEHPRQTHLGWYQFLA</sequence>
<reference evidence="2" key="1">
    <citation type="submission" date="2021-02" db="EMBL/GenBank/DDBJ databases">
        <authorList>
            <person name="Nowell W R."/>
        </authorList>
    </citation>
    <scope>NUCLEOTIDE SEQUENCE</scope>
</reference>
<dbReference type="EMBL" id="CAJNOM010000135">
    <property type="protein sequence ID" value="CAF1116743.1"/>
    <property type="molecule type" value="Genomic_DNA"/>
</dbReference>
<dbReference type="AlphaFoldDB" id="A0A814QCB5"/>
<organism evidence="2 3">
    <name type="scientific">Adineta steineri</name>
    <dbReference type="NCBI Taxonomy" id="433720"/>
    <lineage>
        <taxon>Eukaryota</taxon>
        <taxon>Metazoa</taxon>
        <taxon>Spiralia</taxon>
        <taxon>Gnathifera</taxon>
        <taxon>Rotifera</taxon>
        <taxon>Eurotatoria</taxon>
        <taxon>Bdelloidea</taxon>
        <taxon>Adinetida</taxon>
        <taxon>Adinetidae</taxon>
        <taxon>Adineta</taxon>
    </lineage>
</organism>
<dbReference type="PANTHER" id="PTHR10024:SF348">
    <property type="entry name" value="SYNAPTOTAGMIN-17"/>
    <property type="match status" value="1"/>
</dbReference>
<dbReference type="GO" id="GO:0005544">
    <property type="term" value="F:calcium-dependent phospholipid binding"/>
    <property type="evidence" value="ECO:0007669"/>
    <property type="project" value="TreeGrafter"/>
</dbReference>